<dbReference type="PANTHER" id="PTHR30154">
    <property type="entry name" value="LEUCINE-RESPONSIVE REGULATORY PROTEIN"/>
    <property type="match status" value="1"/>
</dbReference>
<proteinExistence type="predicted"/>
<dbReference type="Proteomes" id="UP000733379">
    <property type="component" value="Unassembled WGS sequence"/>
</dbReference>
<dbReference type="SMART" id="SM00344">
    <property type="entry name" value="HTH_ASNC"/>
    <property type="match status" value="2"/>
</dbReference>
<dbReference type="SUPFAM" id="SSF46785">
    <property type="entry name" value="Winged helix' DNA-binding domain"/>
    <property type="match status" value="2"/>
</dbReference>
<keyword evidence="7" id="KW-1185">Reference proteome</keyword>
<dbReference type="SUPFAM" id="SSF54909">
    <property type="entry name" value="Dimeric alpha+beta barrel"/>
    <property type="match status" value="1"/>
</dbReference>
<dbReference type="InterPro" id="IPR036388">
    <property type="entry name" value="WH-like_DNA-bd_sf"/>
</dbReference>
<dbReference type="InterPro" id="IPR000485">
    <property type="entry name" value="AsnC-type_HTH_dom"/>
</dbReference>
<dbReference type="EMBL" id="JAHKNI010000003">
    <property type="protein sequence ID" value="MBU3061958.1"/>
    <property type="molecule type" value="Genomic_DNA"/>
</dbReference>
<comment type="caution">
    <text evidence="6">The sequence shown here is derived from an EMBL/GenBank/DDBJ whole genome shotgun (WGS) entry which is preliminary data.</text>
</comment>
<gene>
    <name evidence="6" type="ORF">KO481_10530</name>
</gene>
<evidence type="ECO:0000313" key="6">
    <source>
        <dbReference type="EMBL" id="MBU3061958.1"/>
    </source>
</evidence>
<evidence type="ECO:0000256" key="3">
    <source>
        <dbReference type="ARBA" id="ARBA00023163"/>
    </source>
</evidence>
<dbReference type="Gene3D" id="3.30.70.920">
    <property type="match status" value="1"/>
</dbReference>
<organism evidence="6 7">
    <name type="scientific">Nocardia albiluteola</name>
    <dbReference type="NCBI Taxonomy" id="2842303"/>
    <lineage>
        <taxon>Bacteria</taxon>
        <taxon>Bacillati</taxon>
        <taxon>Actinomycetota</taxon>
        <taxon>Actinomycetes</taxon>
        <taxon>Mycobacteriales</taxon>
        <taxon>Nocardiaceae</taxon>
        <taxon>Nocardia</taxon>
    </lineage>
</organism>
<keyword evidence="1" id="KW-0805">Transcription regulation</keyword>
<evidence type="ECO:0000256" key="2">
    <source>
        <dbReference type="ARBA" id="ARBA00023125"/>
    </source>
</evidence>
<evidence type="ECO:0000256" key="4">
    <source>
        <dbReference type="SAM" id="MobiDB-lite"/>
    </source>
</evidence>
<dbReference type="PANTHER" id="PTHR30154:SF34">
    <property type="entry name" value="TRANSCRIPTIONAL REGULATOR AZLB"/>
    <property type="match status" value="1"/>
</dbReference>
<dbReference type="InterPro" id="IPR011008">
    <property type="entry name" value="Dimeric_a/b-barrel"/>
</dbReference>
<feature type="region of interest" description="Disordered" evidence="4">
    <location>
        <begin position="155"/>
        <end position="176"/>
    </location>
</feature>
<evidence type="ECO:0000313" key="7">
    <source>
        <dbReference type="Proteomes" id="UP000733379"/>
    </source>
</evidence>
<reference evidence="6 7" key="1">
    <citation type="submission" date="2021-06" db="EMBL/GenBank/DDBJ databases">
        <title>Actinomycetes sequencing.</title>
        <authorList>
            <person name="Shan Q."/>
        </authorList>
    </citation>
    <scope>NUCLEOTIDE SEQUENCE [LARGE SCALE GENOMIC DNA]</scope>
    <source>
        <strain evidence="6 7">NEAU-G5</strain>
    </source>
</reference>
<sequence>MQDSSTFDEIDLEIIGALQVNPRIGWDALAQVLGSSAATVSRRWAALHDARLAWVTPAPGPRYLAAGWSAFLQIAATPNAHEALLEQLCEEPAFATVSLVSGRYDILVDCFASSPAELTDVVTASFARLPGVIRRDVLFTAEVYRQATEWRSGVLEPSETRSLTTPPHTASPGFSPDRVDRAMLAALTHDGRASLATLAQECGISPQTVRRRLDRILDAGYVALRCDASSDASPGFREVTLLLNVPADDIATVGRYFADLTACRVSAHVIGAENLLVTLWVRNYLEVRDHERVLARLAPGSTVVGRQAVMRTYKRLGHVLDARGRRTRYIALPLG</sequence>
<dbReference type="Pfam" id="PF13404">
    <property type="entry name" value="HTH_AsnC-type"/>
    <property type="match status" value="2"/>
</dbReference>
<protein>
    <submittedName>
        <fullName evidence="6">Lrp/AsnC family transcriptional regulator</fullName>
    </submittedName>
</protein>
<feature type="domain" description="HTH asnC-type" evidence="5">
    <location>
        <begin position="176"/>
        <end position="221"/>
    </location>
</feature>
<dbReference type="InterPro" id="IPR019888">
    <property type="entry name" value="Tscrpt_reg_AsnC-like"/>
</dbReference>
<dbReference type="Gene3D" id="1.10.10.10">
    <property type="entry name" value="Winged helix-like DNA-binding domain superfamily/Winged helix DNA-binding domain"/>
    <property type="match status" value="2"/>
</dbReference>
<dbReference type="PROSITE" id="PS50956">
    <property type="entry name" value="HTH_ASNC_2"/>
    <property type="match status" value="1"/>
</dbReference>
<dbReference type="RefSeq" id="WP_215916870.1">
    <property type="nucleotide sequence ID" value="NZ_JAHKNI010000003.1"/>
</dbReference>
<evidence type="ECO:0000256" key="1">
    <source>
        <dbReference type="ARBA" id="ARBA00023015"/>
    </source>
</evidence>
<dbReference type="InterPro" id="IPR011991">
    <property type="entry name" value="ArsR-like_HTH"/>
</dbReference>
<name>A0ABS6AVP1_9NOCA</name>
<evidence type="ECO:0000259" key="5">
    <source>
        <dbReference type="PROSITE" id="PS50956"/>
    </source>
</evidence>
<keyword evidence="2" id="KW-0238">DNA-binding</keyword>
<keyword evidence="3" id="KW-0804">Transcription</keyword>
<dbReference type="PRINTS" id="PR00033">
    <property type="entry name" value="HTHASNC"/>
</dbReference>
<accession>A0ABS6AVP1</accession>
<dbReference type="InterPro" id="IPR036390">
    <property type="entry name" value="WH_DNA-bd_sf"/>
</dbReference>
<dbReference type="CDD" id="cd00090">
    <property type="entry name" value="HTH_ARSR"/>
    <property type="match status" value="1"/>
</dbReference>